<dbReference type="AlphaFoldDB" id="A0A8H6X4Z8"/>
<dbReference type="Proteomes" id="UP000620124">
    <property type="component" value="Unassembled WGS sequence"/>
</dbReference>
<accession>A0A8H6X4Z8</accession>
<dbReference type="EMBL" id="JACAZI010000026">
    <property type="protein sequence ID" value="KAF7334590.1"/>
    <property type="molecule type" value="Genomic_DNA"/>
</dbReference>
<sequence>MLSAKLEADRARAADLEVEILRLEHYLSALRIEKAQIQERLDSYKYPVLTLPTEITSEIFLHFVPDYPNFPPAHRSPLADFFDPNMSRVARNCSGHPGTLLDAYDDPEVIALVVPYRMQWEHLELNLPSSFLAFIDGPMPLLRHLEVALEDCEDPVPVTFMDVPRLCTVLLNDYAAASVILPWWQLTSLVLDRVYPHECTPVLQQTSDLVYCELRLYHDDTVEVPDIKLLRLESLVLKDPGPYAVTDYLNTLLVPNLRSLEVPERFLGTKPIESLTFFITTSGCTLQDLRITGQRSVTEASYYEAFSSVRKFFFTGNYVGSFNTVDEEASSASDSSDEGNSDLE</sequence>
<organism evidence="1 2">
    <name type="scientific">Mycena venus</name>
    <dbReference type="NCBI Taxonomy" id="2733690"/>
    <lineage>
        <taxon>Eukaryota</taxon>
        <taxon>Fungi</taxon>
        <taxon>Dikarya</taxon>
        <taxon>Basidiomycota</taxon>
        <taxon>Agaricomycotina</taxon>
        <taxon>Agaricomycetes</taxon>
        <taxon>Agaricomycetidae</taxon>
        <taxon>Agaricales</taxon>
        <taxon>Marasmiineae</taxon>
        <taxon>Mycenaceae</taxon>
        <taxon>Mycena</taxon>
    </lineage>
</organism>
<proteinExistence type="predicted"/>
<gene>
    <name evidence="1" type="ORF">MVEN_02288900</name>
</gene>
<comment type="caution">
    <text evidence="1">The sequence shown here is derived from an EMBL/GenBank/DDBJ whole genome shotgun (WGS) entry which is preliminary data.</text>
</comment>
<reference evidence="1" key="1">
    <citation type="submission" date="2020-05" db="EMBL/GenBank/DDBJ databases">
        <title>Mycena genomes resolve the evolution of fungal bioluminescence.</title>
        <authorList>
            <person name="Tsai I.J."/>
        </authorList>
    </citation>
    <scope>NUCLEOTIDE SEQUENCE</scope>
    <source>
        <strain evidence="1">CCC161011</strain>
    </source>
</reference>
<name>A0A8H6X4Z8_9AGAR</name>
<evidence type="ECO:0000313" key="1">
    <source>
        <dbReference type="EMBL" id="KAF7334590.1"/>
    </source>
</evidence>
<protein>
    <submittedName>
        <fullName evidence="1">F-box domain-containing protein</fullName>
    </submittedName>
</protein>
<dbReference type="OrthoDB" id="2269034at2759"/>
<keyword evidence="2" id="KW-1185">Reference proteome</keyword>
<evidence type="ECO:0000313" key="2">
    <source>
        <dbReference type="Proteomes" id="UP000620124"/>
    </source>
</evidence>